<reference evidence="3 4" key="1">
    <citation type="submission" date="2014-09" db="EMBL/GenBank/DDBJ databases">
        <title>Butyrate-producing bacteria isolated from human gut.</title>
        <authorList>
            <person name="Zhang Q."/>
            <person name="Zhao L."/>
        </authorList>
    </citation>
    <scope>NUCLEOTIDE SEQUENCE [LARGE SCALE GENOMIC DNA]</scope>
    <source>
        <strain evidence="3 4">R22</strain>
    </source>
</reference>
<accession>A0A2U2EG00</accession>
<dbReference type="InterPro" id="IPR001650">
    <property type="entry name" value="Helicase_C-like"/>
</dbReference>
<comment type="caution">
    <text evidence="3">The sequence shown here is derived from an EMBL/GenBank/DDBJ whole genome shotgun (WGS) entry which is preliminary data.</text>
</comment>
<dbReference type="AlphaFoldDB" id="A0A2U2EG00"/>
<dbReference type="Gene3D" id="3.90.1570.30">
    <property type="match status" value="1"/>
</dbReference>
<keyword evidence="3" id="KW-0547">Nucleotide-binding</keyword>
<dbReference type="Pfam" id="PF08463">
    <property type="entry name" value="EcoEI_R_C"/>
    <property type="match status" value="1"/>
</dbReference>
<protein>
    <submittedName>
        <fullName evidence="3">DEAD/DEAH box helicase</fullName>
    </submittedName>
</protein>
<dbReference type="InterPro" id="IPR013670">
    <property type="entry name" value="EcoEI_R_C_dom"/>
</dbReference>
<dbReference type="GO" id="GO:0016787">
    <property type="term" value="F:hydrolase activity"/>
    <property type="evidence" value="ECO:0007669"/>
    <property type="project" value="InterPro"/>
</dbReference>
<dbReference type="GO" id="GO:0005829">
    <property type="term" value="C:cytosol"/>
    <property type="evidence" value="ECO:0007669"/>
    <property type="project" value="TreeGrafter"/>
</dbReference>
<dbReference type="PANTHER" id="PTHR47396">
    <property type="entry name" value="TYPE I RESTRICTION ENZYME ECOKI R PROTEIN"/>
    <property type="match status" value="1"/>
</dbReference>
<dbReference type="Pfam" id="PF04851">
    <property type="entry name" value="ResIII"/>
    <property type="match status" value="1"/>
</dbReference>
<evidence type="ECO:0000256" key="1">
    <source>
        <dbReference type="SAM" id="Coils"/>
    </source>
</evidence>
<dbReference type="Gene3D" id="3.40.50.300">
    <property type="entry name" value="P-loop containing nucleotide triphosphate hydrolases"/>
    <property type="match status" value="2"/>
</dbReference>
<feature type="coiled-coil region" evidence="1">
    <location>
        <begin position="160"/>
        <end position="187"/>
    </location>
</feature>
<dbReference type="GO" id="GO:0004386">
    <property type="term" value="F:helicase activity"/>
    <property type="evidence" value="ECO:0007669"/>
    <property type="project" value="UniProtKB-KW"/>
</dbReference>
<keyword evidence="1" id="KW-0175">Coiled coil</keyword>
<dbReference type="GO" id="GO:0006304">
    <property type="term" value="P:DNA modification"/>
    <property type="evidence" value="ECO:0007669"/>
    <property type="project" value="InterPro"/>
</dbReference>
<dbReference type="InterPro" id="IPR014001">
    <property type="entry name" value="Helicase_ATP-bd"/>
</dbReference>
<dbReference type="CDD" id="cd18032">
    <property type="entry name" value="DEXHc_RE_I_III_res"/>
    <property type="match status" value="1"/>
</dbReference>
<dbReference type="Pfam" id="PF00271">
    <property type="entry name" value="Helicase_C"/>
    <property type="match status" value="1"/>
</dbReference>
<name>A0A2U2EG00_9FIRM</name>
<evidence type="ECO:0000313" key="3">
    <source>
        <dbReference type="EMBL" id="PWE83418.1"/>
    </source>
</evidence>
<organism evidence="3 4">
    <name type="scientific">Agathobacter rectalis</name>
    <dbReference type="NCBI Taxonomy" id="39491"/>
    <lineage>
        <taxon>Bacteria</taxon>
        <taxon>Bacillati</taxon>
        <taxon>Bacillota</taxon>
        <taxon>Clostridia</taxon>
        <taxon>Lachnospirales</taxon>
        <taxon>Lachnospiraceae</taxon>
        <taxon>Agathobacter</taxon>
    </lineage>
</organism>
<keyword evidence="3" id="KW-0347">Helicase</keyword>
<gene>
    <name evidence="3" type="ORF">LD38_09615</name>
</gene>
<dbReference type="SMART" id="SM00487">
    <property type="entry name" value="DEXDc"/>
    <property type="match status" value="1"/>
</dbReference>
<feature type="domain" description="Helicase ATP-binding" evidence="2">
    <location>
        <begin position="358"/>
        <end position="519"/>
    </location>
</feature>
<dbReference type="RefSeq" id="WP_109258090.1">
    <property type="nucleotide sequence ID" value="NZ_JRFS01000017.1"/>
</dbReference>
<dbReference type="InterPro" id="IPR027417">
    <property type="entry name" value="P-loop_NTPase"/>
</dbReference>
<dbReference type="SUPFAM" id="SSF52540">
    <property type="entry name" value="P-loop containing nucleoside triphosphate hydrolases"/>
    <property type="match status" value="2"/>
</dbReference>
<proteinExistence type="predicted"/>
<dbReference type="EMBL" id="JRFS01000017">
    <property type="protein sequence ID" value="PWE83418.1"/>
    <property type="molecule type" value="Genomic_DNA"/>
</dbReference>
<dbReference type="Proteomes" id="UP000245905">
    <property type="component" value="Unassembled WGS sequence"/>
</dbReference>
<dbReference type="PROSITE" id="PS51192">
    <property type="entry name" value="HELICASE_ATP_BIND_1"/>
    <property type="match status" value="1"/>
</dbReference>
<dbReference type="InterPro" id="IPR050742">
    <property type="entry name" value="Helicase_Restrict-Modif_Enz"/>
</dbReference>
<dbReference type="InterPro" id="IPR006935">
    <property type="entry name" value="Helicase/UvrB_N"/>
</dbReference>
<dbReference type="GO" id="GO:0003677">
    <property type="term" value="F:DNA binding"/>
    <property type="evidence" value="ECO:0007669"/>
    <property type="project" value="InterPro"/>
</dbReference>
<sequence length="1116" mass="129006">METNFDYLLKKEEYADFAKQAVEAEKSLSISPATCAILSRRALELAVRFVFSYDAELSLPYRDNVSSLIHEPTFRRIIEPRLFPMLKYTIHLGNVAVHTNNNIGRDEAIIALRDLFEFCDWIDYSYSREYDEKTYDESILASGNEKRIKADELMKLYESLSSKDKKLESVLKENEELREQMTKKRSQNVKTREFHVDTISEAETRKRYVDVALKEAGWVIGRNVTEEETVTGMPNSTGTGYVDYVLWGKDNLPLAVVEAKKTSVDAMVGSQQAKLYADCLQNKYNRRPLIFTTNGFEFFYTNDYMGYPRREVSGFFTQEELQLEMDGRTSRIPLENILISDDITNRPYQKEAVTAVCDAITNKHRKMLIVQATGSGKTRVSISIVDVLRRHNYVKNILFLADRKALVKQAKNNYTNLLPDLSCCNLLDNKDDPESCRMIFSTYPTMMNAIDERKNKYGDKLFSPGHFQLIICDEVHRSIYKKYQEIFEYFDAMLLGMTATPKNEIDKNTYGVFDLERGVPTFAYELEKAVEEGYLVNYSTLEYKSKIMESGIHYDELSDEEKEEYEDTFSDDDTVGDDISGEAVNTWLFNADTIDKVLRELMEKGLKIEGGDKLGKTIIFAKNSLHAQAIVERFNKLFPEYGGDFIKRIDYSIKYSDSLIDEFSTSDKMPQIAVSVDMLDTGIDIPEILNLVFFKKVKSYAKFWQMIGRGTRLCPNLLGEGMDKERFLIFDFCNNFEYFRVNKNGAENGITESLNEKIYNTKAQIVRELQAPVYSSDEVYADYRKSLVDDLKEDVIGLNDDSFMVKRHLRYVEFFRASSSWDNLETIEISDIREHIAPLIRPKKEDELARRFDYLVYSIDLGLLQSKSIQSPVNIVVQTAEKLSAKYSIPQVEKKKEIIEKVQTNEFWDKVTIIELDTVREALRGLLQYLDRQVRPIYYTNFTDSITDGTPGEPLYGGNDLKNYRKKVEFYLKEHSDKLSVYKLKNNKKLTETDLRELERILWTELGSKEDYIKEYGETPIGRLVRKIVGVDRAAVNEAFSCFMSEERLNINQMRFVNLIVDYIVANGNIEDNKVLMGEPFKSVGSITTLFKDDMSTAKQIMEIVNQIKRNSEEIA</sequence>
<evidence type="ECO:0000313" key="4">
    <source>
        <dbReference type="Proteomes" id="UP000245905"/>
    </source>
</evidence>
<dbReference type="CDD" id="cd18799">
    <property type="entry name" value="SF2_C_EcoAI-like"/>
    <property type="match status" value="1"/>
</dbReference>
<keyword evidence="3" id="KW-0378">Hydrolase</keyword>
<keyword evidence="3" id="KW-0067">ATP-binding</keyword>
<evidence type="ECO:0000259" key="2">
    <source>
        <dbReference type="PROSITE" id="PS51192"/>
    </source>
</evidence>
<dbReference type="PANTHER" id="PTHR47396:SF1">
    <property type="entry name" value="ATP-DEPENDENT HELICASE IRC3-RELATED"/>
    <property type="match status" value="1"/>
</dbReference>
<dbReference type="GO" id="GO:0005524">
    <property type="term" value="F:ATP binding"/>
    <property type="evidence" value="ECO:0007669"/>
    <property type="project" value="InterPro"/>
</dbReference>